<dbReference type="EMBL" id="BGPR01090327">
    <property type="protein sequence ID" value="GBM18917.1"/>
    <property type="molecule type" value="Genomic_DNA"/>
</dbReference>
<dbReference type="InterPro" id="IPR036236">
    <property type="entry name" value="Znf_C2H2_sf"/>
</dbReference>
<comment type="caution">
    <text evidence="2">The sequence shown here is derived from an EMBL/GenBank/DDBJ whole genome shotgun (WGS) entry which is preliminary data.</text>
</comment>
<organism evidence="2 3">
    <name type="scientific">Araneus ventricosus</name>
    <name type="common">Orbweaver spider</name>
    <name type="synonym">Epeira ventricosa</name>
    <dbReference type="NCBI Taxonomy" id="182803"/>
    <lineage>
        <taxon>Eukaryota</taxon>
        <taxon>Metazoa</taxon>
        <taxon>Ecdysozoa</taxon>
        <taxon>Arthropoda</taxon>
        <taxon>Chelicerata</taxon>
        <taxon>Arachnida</taxon>
        <taxon>Araneae</taxon>
        <taxon>Araneomorphae</taxon>
        <taxon>Entelegynae</taxon>
        <taxon>Araneoidea</taxon>
        <taxon>Araneidae</taxon>
        <taxon>Araneus</taxon>
    </lineage>
</organism>
<dbReference type="Pfam" id="PF12874">
    <property type="entry name" value="zf-met"/>
    <property type="match status" value="1"/>
</dbReference>
<reference evidence="2 3" key="1">
    <citation type="journal article" date="2019" name="Sci. Rep.">
        <title>Orb-weaving spider Araneus ventricosus genome elucidates the spidroin gene catalogue.</title>
        <authorList>
            <person name="Kono N."/>
            <person name="Nakamura H."/>
            <person name="Ohtoshi R."/>
            <person name="Moran D.A.P."/>
            <person name="Shinohara A."/>
            <person name="Yoshida Y."/>
            <person name="Fujiwara M."/>
            <person name="Mori M."/>
            <person name="Tomita M."/>
            <person name="Arakawa K."/>
        </authorList>
    </citation>
    <scope>NUCLEOTIDE SEQUENCE [LARGE SCALE GENOMIC DNA]</scope>
</reference>
<accession>A0A4Y2DRM2</accession>
<dbReference type="AlphaFoldDB" id="A0A4Y2DRM2"/>
<sequence>MKFFNGIRPYESHMASEKHKKKVNEPISVVQDFRNFNFNSTNWKQEPFIICLEKDYKCTLCKTYLNSVDQVISHINGGKHLKEKARVGLITNSNVLSHNRSIDQVDGNSSSSALAGDSGFQFYMHDEEFKELIENMKVFKPNDEIVFDTI</sequence>
<dbReference type="SUPFAM" id="SSF57667">
    <property type="entry name" value="beta-beta-alpha zinc fingers"/>
    <property type="match status" value="1"/>
</dbReference>
<feature type="domain" description="C2H2-type" evidence="1">
    <location>
        <begin position="58"/>
        <end position="80"/>
    </location>
</feature>
<dbReference type="Proteomes" id="UP000499080">
    <property type="component" value="Unassembled WGS sequence"/>
</dbReference>
<dbReference type="Gene3D" id="3.30.160.60">
    <property type="entry name" value="Classic Zinc Finger"/>
    <property type="match status" value="1"/>
</dbReference>
<gene>
    <name evidence="2" type="ORF">AVEN_270758_1</name>
</gene>
<keyword evidence="3" id="KW-1185">Reference proteome</keyword>
<evidence type="ECO:0000259" key="1">
    <source>
        <dbReference type="PROSITE" id="PS00028"/>
    </source>
</evidence>
<dbReference type="InterPro" id="IPR013087">
    <property type="entry name" value="Znf_C2H2_type"/>
</dbReference>
<dbReference type="PROSITE" id="PS00028">
    <property type="entry name" value="ZINC_FINGER_C2H2_1"/>
    <property type="match status" value="1"/>
</dbReference>
<dbReference type="OrthoDB" id="434647at2759"/>
<protein>
    <recommendedName>
        <fullName evidence="1">C2H2-type domain-containing protein</fullName>
    </recommendedName>
</protein>
<evidence type="ECO:0000313" key="2">
    <source>
        <dbReference type="EMBL" id="GBM18917.1"/>
    </source>
</evidence>
<proteinExistence type="predicted"/>
<name>A0A4Y2DRM2_ARAVE</name>
<evidence type="ECO:0000313" key="3">
    <source>
        <dbReference type="Proteomes" id="UP000499080"/>
    </source>
</evidence>